<accession>A0A0D0C659</accession>
<keyword evidence="4" id="KW-0732">Signal</keyword>
<reference evidence="5 6" key="1">
    <citation type="submission" date="2014-04" db="EMBL/GenBank/DDBJ databases">
        <title>Evolutionary Origins and Diversification of the Mycorrhizal Mutualists.</title>
        <authorList>
            <consortium name="DOE Joint Genome Institute"/>
            <consortium name="Mycorrhizal Genomics Consortium"/>
            <person name="Kohler A."/>
            <person name="Kuo A."/>
            <person name="Nagy L.G."/>
            <person name="Floudas D."/>
            <person name="Copeland A."/>
            <person name="Barry K.W."/>
            <person name="Cichocki N."/>
            <person name="Veneault-Fourrey C."/>
            <person name="LaButti K."/>
            <person name="Lindquist E.A."/>
            <person name="Lipzen A."/>
            <person name="Lundell T."/>
            <person name="Morin E."/>
            <person name="Murat C."/>
            <person name="Riley R."/>
            <person name="Ohm R."/>
            <person name="Sun H."/>
            <person name="Tunlid A."/>
            <person name="Henrissat B."/>
            <person name="Grigoriev I.V."/>
            <person name="Hibbett D.S."/>
            <person name="Martin F."/>
        </authorList>
    </citation>
    <scope>NUCLEOTIDE SEQUENCE [LARGE SCALE GENOMIC DNA]</scope>
    <source>
        <strain evidence="5 6">FD-317 M1</strain>
    </source>
</reference>
<keyword evidence="6" id="KW-1185">Reference proteome</keyword>
<dbReference type="EMBL" id="KN834830">
    <property type="protein sequence ID" value="KIK53332.1"/>
    <property type="molecule type" value="Genomic_DNA"/>
</dbReference>
<comment type="subcellular location">
    <subcellularLocation>
        <location evidence="1">Nucleus</location>
    </subcellularLocation>
</comment>
<evidence type="ECO:0000256" key="1">
    <source>
        <dbReference type="ARBA" id="ARBA00004123"/>
    </source>
</evidence>
<dbReference type="PANTHER" id="PTHR37534:SF20">
    <property type="entry name" value="PRO1A C6 ZINK-FINGER PROTEIN"/>
    <property type="match status" value="1"/>
</dbReference>
<dbReference type="HOGENOM" id="CLU_454956_0_0_1"/>
<dbReference type="AlphaFoldDB" id="A0A0D0C659"/>
<organism evidence="5 6">
    <name type="scientific">Collybiopsis luxurians FD-317 M1</name>
    <dbReference type="NCBI Taxonomy" id="944289"/>
    <lineage>
        <taxon>Eukaryota</taxon>
        <taxon>Fungi</taxon>
        <taxon>Dikarya</taxon>
        <taxon>Basidiomycota</taxon>
        <taxon>Agaricomycotina</taxon>
        <taxon>Agaricomycetes</taxon>
        <taxon>Agaricomycetidae</taxon>
        <taxon>Agaricales</taxon>
        <taxon>Marasmiineae</taxon>
        <taxon>Omphalotaceae</taxon>
        <taxon>Collybiopsis</taxon>
        <taxon>Collybiopsis luxurians</taxon>
    </lineage>
</organism>
<evidence type="ECO:0000256" key="3">
    <source>
        <dbReference type="SAM" id="MobiDB-lite"/>
    </source>
</evidence>
<evidence type="ECO:0000313" key="5">
    <source>
        <dbReference type="EMBL" id="KIK53332.1"/>
    </source>
</evidence>
<feature type="chain" id="PRO_5002208504" evidence="4">
    <location>
        <begin position="19"/>
        <end position="525"/>
    </location>
</feature>
<dbReference type="PANTHER" id="PTHR37534">
    <property type="entry name" value="TRANSCRIPTIONAL ACTIVATOR PROTEIN UGA3"/>
    <property type="match status" value="1"/>
</dbReference>
<sequence>MSLILVLTLDLLLRSCMWLALPEGHFPGPDSDEPYLPMLPNNTGLVPPHWYYPTTMHPQQLHFFYQTRPRQQAPPLLPQPRHRVASPFPPAPTSPQVQSRQLVPAPPPTVASSFGHLYTAIFQDLPETSFHSVNDSIPTQLAPSGILDELSIHYLTTVAYLQYPFTDKACLPAILFGDIQYNDGFARRAARLLASVHVQRSAASIPRSIELTSVKKGYKELLGMFSFAKLQFDTDDALAALNVISTFLFDGGRGDWQRWLYVASSYSARILEDRTRFLNYRDAIINCGDKERFIIMTTFWLDVLASVTRMELPTFLEVIDELYNPNTQSDLIDVSNDTTDALSMLPIIGCENRIVWAMAQISSLSCWRQSREKEGRLSILELSRRANDIEVYLAAPNPSLEARSEAFRTSAIVYLRTIIHGDHPLVFEIAEAVNEAIGSLEQLASAPERARHSAVWTTVFPLFICAALTTKKVKRNSLIKTLIGEGEVGSCRGVVELLQGLNTVTKKTKTVPWRAAIRACNMLLV</sequence>
<evidence type="ECO:0000313" key="6">
    <source>
        <dbReference type="Proteomes" id="UP000053593"/>
    </source>
</evidence>
<evidence type="ECO:0000256" key="4">
    <source>
        <dbReference type="SAM" id="SignalP"/>
    </source>
</evidence>
<dbReference type="InterPro" id="IPR021858">
    <property type="entry name" value="Fun_TF"/>
</dbReference>
<evidence type="ECO:0000256" key="2">
    <source>
        <dbReference type="ARBA" id="ARBA00023242"/>
    </source>
</evidence>
<dbReference type="GO" id="GO:0005634">
    <property type="term" value="C:nucleus"/>
    <property type="evidence" value="ECO:0007669"/>
    <property type="project" value="UniProtKB-SubCell"/>
</dbReference>
<dbReference type="OrthoDB" id="5419315at2759"/>
<gene>
    <name evidence="5" type="ORF">GYMLUDRAFT_63733</name>
</gene>
<feature type="region of interest" description="Disordered" evidence="3">
    <location>
        <begin position="74"/>
        <end position="105"/>
    </location>
</feature>
<dbReference type="Proteomes" id="UP000053593">
    <property type="component" value="Unassembled WGS sequence"/>
</dbReference>
<keyword evidence="2" id="KW-0539">Nucleus</keyword>
<name>A0A0D0C659_9AGAR</name>
<proteinExistence type="predicted"/>
<protein>
    <submittedName>
        <fullName evidence="5">Uncharacterized protein</fullName>
    </submittedName>
</protein>
<feature type="signal peptide" evidence="4">
    <location>
        <begin position="1"/>
        <end position="18"/>
    </location>
</feature>
<dbReference type="Pfam" id="PF11951">
    <property type="entry name" value="Fungal_trans_2"/>
    <property type="match status" value="1"/>
</dbReference>